<evidence type="ECO:0000256" key="10">
    <source>
        <dbReference type="PIRNR" id="PIRNR005727"/>
    </source>
</evidence>
<dbReference type="GO" id="GO:0000139">
    <property type="term" value="C:Golgi membrane"/>
    <property type="evidence" value="ECO:0007669"/>
    <property type="project" value="UniProtKB-SubCell"/>
</dbReference>
<dbReference type="GO" id="GO:0006886">
    <property type="term" value="P:intracellular protein transport"/>
    <property type="evidence" value="ECO:0007669"/>
    <property type="project" value="InterPro"/>
</dbReference>
<dbReference type="InterPro" id="IPR029446">
    <property type="entry name" value="COPB1_appendage_platform_dom"/>
</dbReference>
<dbReference type="Pfam" id="PF07718">
    <property type="entry name" value="Coatamer_beta_C"/>
    <property type="match status" value="1"/>
</dbReference>
<dbReference type="OrthoDB" id="10261439at2759"/>
<keyword evidence="7 10" id="KW-0333">Golgi apparatus</keyword>
<dbReference type="InterPro" id="IPR011710">
    <property type="entry name" value="Coatomer_bsu_C"/>
</dbReference>
<dbReference type="GO" id="GO:0030126">
    <property type="term" value="C:COPI vesicle coat"/>
    <property type="evidence" value="ECO:0007669"/>
    <property type="project" value="EnsemblFungi"/>
</dbReference>
<evidence type="ECO:0000313" key="15">
    <source>
        <dbReference type="Proteomes" id="UP000016933"/>
    </source>
</evidence>
<evidence type="ECO:0000313" key="14">
    <source>
        <dbReference type="EMBL" id="EME49665.1"/>
    </source>
</evidence>
<proteinExistence type="predicted"/>
<sequence>MATFLEQSYSLVHQDNAADQPSLPDLRTQLEKGTDESKQETMKRILTVMLNGDPLPNLLMHIIRFVMPSKSKPLKKLLYLYYEVCPKLDSNGKLKQEMILVCNGIRMDLQHPNEYIRGNTLRFLCKLREPELIEPLLAPARQCLEHRHSYVRKNAVFAIASIYQHSESLMPDAPELIQNFLESESDNTCKRNAFAALLSISHEKALEYLSGVFEGIPNASELLQLVELEFIRKDAVQNQQNKARYLRLIFDLLEAKDSTVVYEAASSLTALTNNPVAVKAAAGKFIELAIKESDNNVKLIVLEKVNTLRKSNEGILDDLVMEILRVLSGPDLDVRKKALELAMDMVSSKNVEEVVMLLKKELAKTVDEQYEKNNEYRSLVIHSIHQCAIKFSEIAQSVVGLLMDFISDFNNASAIDVISFVKEVVERFPKMRSSIVERLVTTLSEVRAGKVYRGSLWIIGEYSLEQNDIKEAWKCIRASLGEIPIVASEARLLEEQPDGEPELHVQVNGHAKPAAPTGSRKVLADGTYATESALTSQASAKAKLDAVKAAQKPPLRQLILDGDYFLATVLSSTLTKLVMRFSEISSDSARTNALRAEAMLIMISIIRAGQSQFVKAPIDEDSVDRIMSCVRSLAEFAQKKDLETAFLDDTRKAFRDMVQVEEKKRAEKDAVRKAQSAIQVDDVVSIRQLSKKTTDGADEAEVDLEKATGGDATTEDLTSKLSRVVQLTGFSDPVYAEAYVQVNQFDIILDVLLVNQTRETLQNLSVEFATLGDLKVVERPTTQNLPGLDFLNVQATIKVSSTDTGVIFGNVVYDGPSATDSNVVILNDVHVDIMDYIQPAQCTETQFRTMWTEFEWENKVNINTKMPEDKGLRDFLQRLMKVTNMSCLTPEASLEGECQFLSANLYARSVFGEDALANLSVEKEGEHGPVTGFMRIRSRSQGLALSLGSLKGLSKIGELAV</sequence>
<dbReference type="PIRSF" id="PIRSF005727">
    <property type="entry name" value="Coatomer_beta_subunit"/>
    <property type="match status" value="1"/>
</dbReference>
<dbReference type="Proteomes" id="UP000016933">
    <property type="component" value="Unassembled WGS sequence"/>
</dbReference>
<comment type="subcellular location">
    <subcellularLocation>
        <location evidence="10">Cytoplasm</location>
    </subcellularLocation>
    <subcellularLocation>
        <location evidence="1 10">Golgi apparatus membrane</location>
        <topology evidence="1 10">Peripheral membrane protein</topology>
        <orientation evidence="1 10">Cytoplasmic side</orientation>
    </subcellularLocation>
    <subcellularLocation>
        <location evidence="10">Cytoplasmic vesicle</location>
        <location evidence="10">COPI-coated vesicle membrane</location>
        <topology evidence="10">Peripheral membrane protein</topology>
        <orientation evidence="10">Cytoplasmic side</orientation>
    </subcellularLocation>
</comment>
<evidence type="ECO:0000259" key="13">
    <source>
        <dbReference type="Pfam" id="PF14806"/>
    </source>
</evidence>
<evidence type="ECO:0000256" key="9">
    <source>
        <dbReference type="ARBA" id="ARBA00023329"/>
    </source>
</evidence>
<comment type="subunit">
    <text evidence="10">Oligomeric complex that consists of at least the alpha, beta, beta', gamma, delta, epsilon and zeta subunits.</text>
</comment>
<dbReference type="SUPFAM" id="SSF48371">
    <property type="entry name" value="ARM repeat"/>
    <property type="match status" value="1"/>
</dbReference>
<dbReference type="InterPro" id="IPR016024">
    <property type="entry name" value="ARM-type_fold"/>
</dbReference>
<keyword evidence="5 10" id="KW-0931">ER-Golgi transport</keyword>
<dbReference type="OMA" id="IYKNFDW"/>
<evidence type="ECO:0000256" key="1">
    <source>
        <dbReference type="ARBA" id="ARBA00004255"/>
    </source>
</evidence>
<feature type="domain" description="Coatomer beta subunit C-terminal" evidence="12">
    <location>
        <begin position="680"/>
        <end position="815"/>
    </location>
</feature>
<dbReference type="PANTHER" id="PTHR10635">
    <property type="entry name" value="COATOMER SUBUNIT BETA"/>
    <property type="match status" value="1"/>
</dbReference>
<dbReference type="Gene3D" id="1.25.10.10">
    <property type="entry name" value="Leucine-rich Repeat Variant"/>
    <property type="match status" value="1"/>
</dbReference>
<dbReference type="FunFam" id="1.25.10.10:FF:000260">
    <property type="entry name" value="Coatomer subunit beta"/>
    <property type="match status" value="1"/>
</dbReference>
<evidence type="ECO:0000259" key="12">
    <source>
        <dbReference type="Pfam" id="PF07718"/>
    </source>
</evidence>
<protein>
    <recommendedName>
        <fullName evidence="10">Coatomer subunit beta</fullName>
    </recommendedName>
    <alternativeName>
        <fullName evidence="10">Beta-coat protein</fullName>
    </alternativeName>
</protein>
<comment type="function">
    <text evidence="10">The coatomer is a cytosolic protein complex that binds to dilysine motifs and reversibly associates with Golgi non-clathrin-coated vesicles, which further mediate biosynthetic protein transport from the ER, via the Golgi up to the trans Golgi network. Coatomer complex is required for budding from Golgi membranes, and is essential for the retrograde Golgi-to-ER transport of dilysine-tagged proteins.</text>
</comment>
<dbReference type="eggNOG" id="KOG1058">
    <property type="taxonomic scope" value="Eukaryota"/>
</dbReference>
<gene>
    <name evidence="14" type="ORF">DOTSEDRAFT_68445</name>
</gene>
<dbReference type="GO" id="GO:0005198">
    <property type="term" value="F:structural molecule activity"/>
    <property type="evidence" value="ECO:0007669"/>
    <property type="project" value="InterPro"/>
</dbReference>
<keyword evidence="2 10" id="KW-0813">Transport</keyword>
<evidence type="ECO:0000256" key="2">
    <source>
        <dbReference type="ARBA" id="ARBA00022448"/>
    </source>
</evidence>
<evidence type="ECO:0000256" key="6">
    <source>
        <dbReference type="ARBA" id="ARBA00022927"/>
    </source>
</evidence>
<organism evidence="14 15">
    <name type="scientific">Dothistroma septosporum (strain NZE10 / CBS 128990)</name>
    <name type="common">Red band needle blight fungus</name>
    <name type="synonym">Mycosphaerella pini</name>
    <dbReference type="NCBI Taxonomy" id="675120"/>
    <lineage>
        <taxon>Eukaryota</taxon>
        <taxon>Fungi</taxon>
        <taxon>Dikarya</taxon>
        <taxon>Ascomycota</taxon>
        <taxon>Pezizomycotina</taxon>
        <taxon>Dothideomycetes</taxon>
        <taxon>Dothideomycetidae</taxon>
        <taxon>Mycosphaerellales</taxon>
        <taxon>Mycosphaerellaceae</taxon>
        <taxon>Dothistroma</taxon>
    </lineage>
</organism>
<keyword evidence="4" id="KW-0677">Repeat</keyword>
<feature type="domain" description="Clathrin/coatomer adaptor adaptin-like N-terminal" evidence="11">
    <location>
        <begin position="23"/>
        <end position="489"/>
    </location>
</feature>
<dbReference type="Pfam" id="PF01602">
    <property type="entry name" value="Adaptin_N"/>
    <property type="match status" value="1"/>
</dbReference>
<dbReference type="GO" id="GO:0008298">
    <property type="term" value="P:intracellular mRNA localization"/>
    <property type="evidence" value="ECO:0007669"/>
    <property type="project" value="EnsemblFungi"/>
</dbReference>
<keyword evidence="3 10" id="KW-0963">Cytoplasm</keyword>
<reference evidence="15" key="1">
    <citation type="journal article" date="2012" name="PLoS Genet.">
        <title>The genomes of the fungal plant pathogens Cladosporium fulvum and Dothistroma septosporum reveal adaptation to different hosts and lifestyles but also signatures of common ancestry.</title>
        <authorList>
            <person name="de Wit P.J.G.M."/>
            <person name="van der Burgt A."/>
            <person name="Oekmen B."/>
            <person name="Stergiopoulos I."/>
            <person name="Abd-Elsalam K.A."/>
            <person name="Aerts A.L."/>
            <person name="Bahkali A.H."/>
            <person name="Beenen H.G."/>
            <person name="Chettri P."/>
            <person name="Cox M.P."/>
            <person name="Datema E."/>
            <person name="de Vries R.P."/>
            <person name="Dhillon B."/>
            <person name="Ganley A.R."/>
            <person name="Griffiths S.A."/>
            <person name="Guo Y."/>
            <person name="Hamelin R.C."/>
            <person name="Henrissat B."/>
            <person name="Kabir M.S."/>
            <person name="Jashni M.K."/>
            <person name="Kema G."/>
            <person name="Klaubauf S."/>
            <person name="Lapidus A."/>
            <person name="Levasseur A."/>
            <person name="Lindquist E."/>
            <person name="Mehrabi R."/>
            <person name="Ohm R.A."/>
            <person name="Owen T.J."/>
            <person name="Salamov A."/>
            <person name="Schwelm A."/>
            <person name="Schijlen E."/>
            <person name="Sun H."/>
            <person name="van den Burg H.A."/>
            <person name="van Ham R.C.H.J."/>
            <person name="Zhang S."/>
            <person name="Goodwin S.B."/>
            <person name="Grigoriev I.V."/>
            <person name="Collemare J."/>
            <person name="Bradshaw R.E."/>
        </authorList>
    </citation>
    <scope>NUCLEOTIDE SEQUENCE [LARGE SCALE GENOMIC DNA]</scope>
    <source>
        <strain evidence="15">NZE10 / CBS 128990</strain>
    </source>
</reference>
<evidence type="ECO:0000256" key="8">
    <source>
        <dbReference type="ARBA" id="ARBA00023136"/>
    </source>
</evidence>
<evidence type="ECO:0000256" key="5">
    <source>
        <dbReference type="ARBA" id="ARBA00022892"/>
    </source>
</evidence>
<name>N1Q4F5_DOTSN</name>
<dbReference type="InterPro" id="IPR002553">
    <property type="entry name" value="Clathrin/coatomer_adapt-like_N"/>
</dbReference>
<dbReference type="PANTHER" id="PTHR10635:SF0">
    <property type="entry name" value="COATOMER SUBUNIT BETA"/>
    <property type="match status" value="1"/>
</dbReference>
<evidence type="ECO:0000256" key="7">
    <source>
        <dbReference type="ARBA" id="ARBA00023034"/>
    </source>
</evidence>
<accession>N1Q4F5</accession>
<reference evidence="14 15" key="2">
    <citation type="journal article" date="2012" name="PLoS Pathog.">
        <title>Diverse lifestyles and strategies of plant pathogenesis encoded in the genomes of eighteen Dothideomycetes fungi.</title>
        <authorList>
            <person name="Ohm R.A."/>
            <person name="Feau N."/>
            <person name="Henrissat B."/>
            <person name="Schoch C.L."/>
            <person name="Horwitz B.A."/>
            <person name="Barry K.W."/>
            <person name="Condon B.J."/>
            <person name="Copeland A.C."/>
            <person name="Dhillon B."/>
            <person name="Glaser F."/>
            <person name="Hesse C.N."/>
            <person name="Kosti I."/>
            <person name="LaButti K."/>
            <person name="Lindquist E.A."/>
            <person name="Lucas S."/>
            <person name="Salamov A.A."/>
            <person name="Bradshaw R.E."/>
            <person name="Ciuffetti L."/>
            <person name="Hamelin R.C."/>
            <person name="Kema G.H.J."/>
            <person name="Lawrence C."/>
            <person name="Scott J.A."/>
            <person name="Spatafora J.W."/>
            <person name="Turgeon B.G."/>
            <person name="de Wit P.J.G.M."/>
            <person name="Zhong S."/>
            <person name="Goodwin S.B."/>
            <person name="Grigoriev I.V."/>
        </authorList>
    </citation>
    <scope>NUCLEOTIDE SEQUENCE [LARGE SCALE GENOMIC DNA]</scope>
    <source>
        <strain evidence="15">NZE10 / CBS 128990</strain>
    </source>
</reference>
<dbReference type="STRING" id="675120.N1Q4F5"/>
<dbReference type="GO" id="GO:0006888">
    <property type="term" value="P:endoplasmic reticulum to Golgi vesicle-mediated transport"/>
    <property type="evidence" value="ECO:0007669"/>
    <property type="project" value="EnsemblFungi"/>
</dbReference>
<dbReference type="Pfam" id="PF14806">
    <property type="entry name" value="Coatomer_b_Cpla"/>
    <property type="match status" value="1"/>
</dbReference>
<keyword evidence="6 10" id="KW-0653">Protein transport</keyword>
<dbReference type="InterPro" id="IPR016460">
    <property type="entry name" value="COPB1"/>
</dbReference>
<keyword evidence="9 10" id="KW-0968">Cytoplasmic vesicle</keyword>
<evidence type="ECO:0000256" key="3">
    <source>
        <dbReference type="ARBA" id="ARBA00022490"/>
    </source>
</evidence>
<dbReference type="GO" id="GO:0006891">
    <property type="term" value="P:intra-Golgi vesicle-mediated transport"/>
    <property type="evidence" value="ECO:0007669"/>
    <property type="project" value="TreeGrafter"/>
</dbReference>
<evidence type="ECO:0000256" key="4">
    <source>
        <dbReference type="ARBA" id="ARBA00022737"/>
    </source>
</evidence>
<dbReference type="EMBL" id="KB446535">
    <property type="protein sequence ID" value="EME49665.1"/>
    <property type="molecule type" value="Genomic_DNA"/>
</dbReference>
<feature type="domain" description="Coatomer beta subunit appendage platform" evidence="13">
    <location>
        <begin position="820"/>
        <end position="949"/>
    </location>
</feature>
<keyword evidence="8 10" id="KW-0472">Membrane</keyword>
<evidence type="ECO:0000259" key="11">
    <source>
        <dbReference type="Pfam" id="PF01602"/>
    </source>
</evidence>
<dbReference type="InterPro" id="IPR011989">
    <property type="entry name" value="ARM-like"/>
</dbReference>
<keyword evidence="15" id="KW-1185">Reference proteome</keyword>
<dbReference type="AlphaFoldDB" id="N1Q4F5"/>
<dbReference type="HOGENOM" id="CLU_006949_0_0_1"/>